<dbReference type="HOGENOM" id="CLU_1427676_0_0_1"/>
<gene>
    <name evidence="1" type="ORF">PFICI_08497</name>
</gene>
<dbReference type="KEGG" id="pfy:PFICI_08497"/>
<dbReference type="Proteomes" id="UP000030651">
    <property type="component" value="Unassembled WGS sequence"/>
</dbReference>
<accession>W3WXX3</accession>
<reference evidence="2" key="1">
    <citation type="journal article" date="2015" name="BMC Genomics">
        <title>Genomic and transcriptomic analysis of the endophytic fungus Pestalotiopsis fici reveals its lifestyle and high potential for synthesis of natural products.</title>
        <authorList>
            <person name="Wang X."/>
            <person name="Zhang X."/>
            <person name="Liu L."/>
            <person name="Xiang M."/>
            <person name="Wang W."/>
            <person name="Sun X."/>
            <person name="Che Y."/>
            <person name="Guo L."/>
            <person name="Liu G."/>
            <person name="Guo L."/>
            <person name="Wang C."/>
            <person name="Yin W.B."/>
            <person name="Stadler M."/>
            <person name="Zhang X."/>
            <person name="Liu X."/>
        </authorList>
    </citation>
    <scope>NUCLEOTIDE SEQUENCE [LARGE SCALE GENOMIC DNA]</scope>
    <source>
        <strain evidence="2">W106-1 / CGMCC3.15140</strain>
    </source>
</reference>
<dbReference type="eggNOG" id="KOG1231">
    <property type="taxonomic scope" value="Eukaryota"/>
</dbReference>
<keyword evidence="2" id="KW-1185">Reference proteome</keyword>
<dbReference type="EMBL" id="KI912114">
    <property type="protein sequence ID" value="ETS78644.1"/>
    <property type="molecule type" value="Genomic_DNA"/>
</dbReference>
<dbReference type="AlphaFoldDB" id="W3WXX3"/>
<name>W3WXX3_PESFW</name>
<organism evidence="1 2">
    <name type="scientific">Pestalotiopsis fici (strain W106-1 / CGMCC3.15140)</name>
    <dbReference type="NCBI Taxonomy" id="1229662"/>
    <lineage>
        <taxon>Eukaryota</taxon>
        <taxon>Fungi</taxon>
        <taxon>Dikarya</taxon>
        <taxon>Ascomycota</taxon>
        <taxon>Pezizomycotina</taxon>
        <taxon>Sordariomycetes</taxon>
        <taxon>Xylariomycetidae</taxon>
        <taxon>Amphisphaeriales</taxon>
        <taxon>Sporocadaceae</taxon>
        <taxon>Pestalotiopsis</taxon>
    </lineage>
</organism>
<evidence type="ECO:0000313" key="2">
    <source>
        <dbReference type="Proteomes" id="UP000030651"/>
    </source>
</evidence>
<sequence length="195" mass="21200">MESDPNIGLFVNSRRGVVRVGLLYADQPLGKSDTFDSFLSLPSLLQTMLSTTNGTLASLVQTLDKFHPPDDGKRAVTTLSAKASYDLYADIHRSWQDRVSGLAESVDLHFTIQPIGTACVQAGQDHGGNILGLEKVPQCWFVFTAEWLSDEHDTDVNKARADITEKAHKLASESGLILSFQCLNLAHASQKALGS</sequence>
<proteinExistence type="predicted"/>
<dbReference type="OrthoDB" id="2151789at2759"/>
<dbReference type="GeneID" id="19273510"/>
<dbReference type="InParanoid" id="W3WXX3"/>
<evidence type="ECO:0000313" key="1">
    <source>
        <dbReference type="EMBL" id="ETS78644.1"/>
    </source>
</evidence>
<protein>
    <submittedName>
        <fullName evidence="1">Uncharacterized protein</fullName>
    </submittedName>
</protein>
<dbReference type="RefSeq" id="XP_007835269.1">
    <property type="nucleotide sequence ID" value="XM_007837078.1"/>
</dbReference>